<gene>
    <name evidence="2" type="ORF">F5Z01DRAFT_82148</name>
</gene>
<evidence type="ECO:0008006" key="4">
    <source>
        <dbReference type="Google" id="ProtNLM"/>
    </source>
</evidence>
<feature type="signal peptide" evidence="1">
    <location>
        <begin position="1"/>
        <end position="16"/>
    </location>
</feature>
<name>A0A9P7ZN47_9HYPO</name>
<dbReference type="RefSeq" id="XP_046118539.1">
    <property type="nucleotide sequence ID" value="XM_046267161.1"/>
</dbReference>
<evidence type="ECO:0000313" key="3">
    <source>
        <dbReference type="Proteomes" id="UP000887229"/>
    </source>
</evidence>
<evidence type="ECO:0000256" key="1">
    <source>
        <dbReference type="SAM" id="SignalP"/>
    </source>
</evidence>
<evidence type="ECO:0000313" key="2">
    <source>
        <dbReference type="EMBL" id="KAG9254615.1"/>
    </source>
</evidence>
<dbReference type="GeneID" id="70298064"/>
<dbReference type="AlphaFoldDB" id="A0A9P7ZN47"/>
<comment type="caution">
    <text evidence="2">The sequence shown here is derived from an EMBL/GenBank/DDBJ whole genome shotgun (WGS) entry which is preliminary data.</text>
</comment>
<protein>
    <recommendedName>
        <fullName evidence="4">GPI anchored serine-threonine rich protein</fullName>
    </recommendedName>
</protein>
<keyword evidence="1" id="KW-0732">Signal</keyword>
<accession>A0A9P7ZN47</accession>
<dbReference type="EMBL" id="MU251253">
    <property type="protein sequence ID" value="KAG9254615.1"/>
    <property type="molecule type" value="Genomic_DNA"/>
</dbReference>
<feature type="chain" id="PRO_5040349453" description="GPI anchored serine-threonine rich protein" evidence="1">
    <location>
        <begin position="17"/>
        <end position="160"/>
    </location>
</feature>
<keyword evidence="3" id="KW-1185">Reference proteome</keyword>
<dbReference type="OrthoDB" id="2507140at2759"/>
<sequence>MQFFLALAALTLGVAAQSTSKAVSTDGCLADYILERCLETEGPKAENCASTDLECLCYAYQAIATCYNNCPDDTRAAPARNQVTAYCAQVTLTTATPASTVARQTTTEEATMTQTESRYTNTATFNMDIPGETGNAAADVAAWKAGSVLVAMAGVAAVAI</sequence>
<organism evidence="2 3">
    <name type="scientific">Emericellopsis atlantica</name>
    <dbReference type="NCBI Taxonomy" id="2614577"/>
    <lineage>
        <taxon>Eukaryota</taxon>
        <taxon>Fungi</taxon>
        <taxon>Dikarya</taxon>
        <taxon>Ascomycota</taxon>
        <taxon>Pezizomycotina</taxon>
        <taxon>Sordariomycetes</taxon>
        <taxon>Hypocreomycetidae</taxon>
        <taxon>Hypocreales</taxon>
        <taxon>Bionectriaceae</taxon>
        <taxon>Emericellopsis</taxon>
    </lineage>
</organism>
<reference evidence="2" key="1">
    <citation type="journal article" date="2021" name="IMA Fungus">
        <title>Genomic characterization of three marine fungi, including Emericellopsis atlantica sp. nov. with signatures of a generalist lifestyle and marine biomass degradation.</title>
        <authorList>
            <person name="Hagestad O.C."/>
            <person name="Hou L."/>
            <person name="Andersen J.H."/>
            <person name="Hansen E.H."/>
            <person name="Altermark B."/>
            <person name="Li C."/>
            <person name="Kuhnert E."/>
            <person name="Cox R.J."/>
            <person name="Crous P.W."/>
            <person name="Spatafora J.W."/>
            <person name="Lail K."/>
            <person name="Amirebrahimi M."/>
            <person name="Lipzen A."/>
            <person name="Pangilinan J."/>
            <person name="Andreopoulos W."/>
            <person name="Hayes R.D."/>
            <person name="Ng V."/>
            <person name="Grigoriev I.V."/>
            <person name="Jackson S.A."/>
            <person name="Sutton T.D.S."/>
            <person name="Dobson A.D.W."/>
            <person name="Rama T."/>
        </authorList>
    </citation>
    <scope>NUCLEOTIDE SEQUENCE</scope>
    <source>
        <strain evidence="2">TS7</strain>
    </source>
</reference>
<proteinExistence type="predicted"/>
<dbReference type="Proteomes" id="UP000887229">
    <property type="component" value="Unassembled WGS sequence"/>
</dbReference>